<dbReference type="Proteomes" id="UP000595205">
    <property type="component" value="Chromosome"/>
</dbReference>
<organism evidence="1 2">
    <name type="scientific">Mycobacterium intracellulare</name>
    <dbReference type="NCBI Taxonomy" id="1767"/>
    <lineage>
        <taxon>Bacteria</taxon>
        <taxon>Bacillati</taxon>
        <taxon>Actinomycetota</taxon>
        <taxon>Actinomycetes</taxon>
        <taxon>Mycobacteriales</taxon>
        <taxon>Mycobacteriaceae</taxon>
        <taxon>Mycobacterium</taxon>
        <taxon>Mycobacterium avium complex (MAC)</taxon>
    </lineage>
</organism>
<dbReference type="InterPro" id="IPR029058">
    <property type="entry name" value="AB_hydrolase_fold"/>
</dbReference>
<sequence length="238" mass="23980">MHYRGVVVDLNGVTTVLLPGTGSDDDYVQRAFSGPLAHVGAVLMNPPPRPDRLIDGYLAALDAAACEGPIAVGGVSIGAAVAAAWALAHPDRTVAVLAALPAWAGAPGEAPAALAARYSASRLRADGLAATTTQMRASSPPWLADELTRSWGAQWPHLPDAMEEAAAYVAPSCDELAGLAAPLAVAAAVDDPIHPLQAGLDWVAAAPRAALRTVTLDQIGADPAALGAACLAALAELG</sequence>
<accession>A0A7R7RQ42</accession>
<dbReference type="AlphaFoldDB" id="A0A7R7RQ42"/>
<proteinExistence type="predicted"/>
<evidence type="ECO:0000313" key="1">
    <source>
        <dbReference type="EMBL" id="BCP00757.1"/>
    </source>
</evidence>
<protein>
    <recommendedName>
        <fullName evidence="3">Alpha/beta hydrolase</fullName>
    </recommendedName>
</protein>
<dbReference type="EMBL" id="AP024255">
    <property type="protein sequence ID" value="BCP00757.1"/>
    <property type="molecule type" value="Genomic_DNA"/>
</dbReference>
<evidence type="ECO:0008006" key="3">
    <source>
        <dbReference type="Google" id="ProtNLM"/>
    </source>
</evidence>
<name>A0A7R7RQ42_MYCIT</name>
<reference evidence="1 2" key="1">
    <citation type="submission" date="2020-12" db="EMBL/GenBank/DDBJ databases">
        <title>Genome sequence of clinical Mycobacterium intracellulare strains.</title>
        <authorList>
            <person name="Tateishi Y."/>
            <person name="Matsumoto S."/>
            <person name="Fukushima Y."/>
            <person name="Nakajima C."/>
            <person name="Suzuki Y."/>
        </authorList>
    </citation>
    <scope>NUCLEOTIDE SEQUENCE [LARGE SCALE GENOMIC DNA]</scope>
    <source>
        <strain evidence="1 2">M018</strain>
    </source>
</reference>
<dbReference type="Gene3D" id="3.40.50.1820">
    <property type="entry name" value="alpha/beta hydrolase"/>
    <property type="match status" value="1"/>
</dbReference>
<gene>
    <name evidence="1" type="ORF">MINTM018_35260</name>
</gene>
<evidence type="ECO:0000313" key="2">
    <source>
        <dbReference type="Proteomes" id="UP000595205"/>
    </source>
</evidence>
<dbReference type="SUPFAM" id="SSF53474">
    <property type="entry name" value="alpha/beta-Hydrolases"/>
    <property type="match status" value="1"/>
</dbReference>